<dbReference type="SUPFAM" id="SSF82171">
    <property type="entry name" value="DPP6 N-terminal domain-like"/>
    <property type="match status" value="1"/>
</dbReference>
<dbReference type="KEGG" id="acaf:CA12_09770"/>
<dbReference type="Pfam" id="PF07676">
    <property type="entry name" value="PD40"/>
    <property type="match status" value="1"/>
</dbReference>
<dbReference type="RefSeq" id="WP_145357747.1">
    <property type="nucleotide sequence ID" value="NZ_CP036265.1"/>
</dbReference>
<feature type="signal peptide" evidence="1">
    <location>
        <begin position="1"/>
        <end position="23"/>
    </location>
</feature>
<accession>A0A517P6A4</accession>
<dbReference type="Proteomes" id="UP000318741">
    <property type="component" value="Chromosome"/>
</dbReference>
<evidence type="ECO:0000256" key="1">
    <source>
        <dbReference type="SAM" id="SignalP"/>
    </source>
</evidence>
<keyword evidence="1" id="KW-0732">Signal</keyword>
<dbReference type="Gene3D" id="2.130.10.10">
    <property type="entry name" value="YVTN repeat-like/Quinoprotein amine dehydrogenase"/>
    <property type="match status" value="1"/>
</dbReference>
<dbReference type="InterPro" id="IPR015943">
    <property type="entry name" value="WD40/YVTN_repeat-like_dom_sf"/>
</dbReference>
<name>A0A517P6A4_9PLAN</name>
<feature type="chain" id="PRO_5021775619" evidence="1">
    <location>
        <begin position="24"/>
        <end position="392"/>
    </location>
</feature>
<keyword evidence="3" id="KW-1185">Reference proteome</keyword>
<proteinExistence type="predicted"/>
<protein>
    <submittedName>
        <fullName evidence="2">WD40-like Beta Propeller Repeat protein</fullName>
    </submittedName>
</protein>
<dbReference type="InterPro" id="IPR011659">
    <property type="entry name" value="WD40"/>
</dbReference>
<evidence type="ECO:0000313" key="2">
    <source>
        <dbReference type="EMBL" id="QDT14897.1"/>
    </source>
</evidence>
<reference evidence="2 3" key="1">
    <citation type="submission" date="2019-02" db="EMBL/GenBank/DDBJ databases">
        <title>Deep-cultivation of Planctomycetes and their phenomic and genomic characterization uncovers novel biology.</title>
        <authorList>
            <person name="Wiegand S."/>
            <person name="Jogler M."/>
            <person name="Boedeker C."/>
            <person name="Pinto D."/>
            <person name="Vollmers J."/>
            <person name="Rivas-Marin E."/>
            <person name="Kohn T."/>
            <person name="Peeters S.H."/>
            <person name="Heuer A."/>
            <person name="Rast P."/>
            <person name="Oberbeckmann S."/>
            <person name="Bunk B."/>
            <person name="Jeske O."/>
            <person name="Meyerdierks A."/>
            <person name="Storesund J.E."/>
            <person name="Kallscheuer N."/>
            <person name="Luecker S."/>
            <person name="Lage O.M."/>
            <person name="Pohl T."/>
            <person name="Merkel B.J."/>
            <person name="Hornburger P."/>
            <person name="Mueller R.-W."/>
            <person name="Bruemmer F."/>
            <person name="Labrenz M."/>
            <person name="Spormann A.M."/>
            <person name="Op den Camp H."/>
            <person name="Overmann J."/>
            <person name="Amann R."/>
            <person name="Jetten M.S.M."/>
            <person name="Mascher T."/>
            <person name="Medema M.H."/>
            <person name="Devos D.P."/>
            <person name="Kaster A.-K."/>
            <person name="Ovreas L."/>
            <person name="Rohde M."/>
            <person name="Galperin M.Y."/>
            <person name="Jogler C."/>
        </authorList>
    </citation>
    <scope>NUCLEOTIDE SEQUENCE [LARGE SCALE GENOMIC DNA]</scope>
    <source>
        <strain evidence="2 3">CA12</strain>
    </source>
</reference>
<gene>
    <name evidence="2" type="ORF">CA12_09770</name>
</gene>
<evidence type="ECO:0000313" key="3">
    <source>
        <dbReference type="Proteomes" id="UP000318741"/>
    </source>
</evidence>
<organism evidence="2 3">
    <name type="scientific">Alienimonas californiensis</name>
    <dbReference type="NCBI Taxonomy" id="2527989"/>
    <lineage>
        <taxon>Bacteria</taxon>
        <taxon>Pseudomonadati</taxon>
        <taxon>Planctomycetota</taxon>
        <taxon>Planctomycetia</taxon>
        <taxon>Planctomycetales</taxon>
        <taxon>Planctomycetaceae</taxon>
        <taxon>Alienimonas</taxon>
    </lineage>
</organism>
<sequence precursor="true">MTRPPRFVFGLLALACLAPAANADDEVLAAWRSGVSIRAVAPQADRHVIHSYFNVCPESPDGRFVLYYTSATAEGETGDVRLLERATGEETVIATDVAVEDAHRAACQQWSAGGAVVVYHVVTDGRWFVKAYDVATGQTRTLAADRQVGFGAPGSEWAPIYGCHWNPGEHRDLELVHVRTGEIRTAATIAAVVEEYGDWVRQRFGTTEVSIFFPVVSPDGGRVFFKIARPSGTDDFRSSRASDRAGLVAYDLREQRFLRRIEQWGHPSWTPDGGAIFEKGNYTVDLETGRTRRYAPSCITNHPTVAPDGRLFVTDADVEKRPFGGPGRWAVAVGSMNEDDFVVLDVFDNTGGARSWRRNHPHPAFSADGRRIYYNVNAGDWTTLRVAERDDG</sequence>
<dbReference type="OrthoDB" id="262125at2"/>
<dbReference type="EMBL" id="CP036265">
    <property type="protein sequence ID" value="QDT14897.1"/>
    <property type="molecule type" value="Genomic_DNA"/>
</dbReference>
<dbReference type="AlphaFoldDB" id="A0A517P6A4"/>